<feature type="domain" description="Carrier" evidence="6">
    <location>
        <begin position="271"/>
        <end position="347"/>
    </location>
</feature>
<dbReference type="GO" id="GO:0044550">
    <property type="term" value="P:secondary metabolite biosynthetic process"/>
    <property type="evidence" value="ECO:0007669"/>
    <property type="project" value="TreeGrafter"/>
</dbReference>
<evidence type="ECO:0000259" key="6">
    <source>
        <dbReference type="PROSITE" id="PS50075"/>
    </source>
</evidence>
<comment type="caution">
    <text evidence="7">The sequence shown here is derived from an EMBL/GenBank/DDBJ whole genome shotgun (WGS) entry which is preliminary data.</text>
</comment>
<dbReference type="PANTHER" id="PTHR45527">
    <property type="entry name" value="NONRIBOSOMAL PEPTIDE SYNTHETASE"/>
    <property type="match status" value="1"/>
</dbReference>
<dbReference type="InterPro" id="IPR045851">
    <property type="entry name" value="AMP-bd_C_sf"/>
</dbReference>
<reference evidence="7 8" key="1">
    <citation type="submission" date="2016-08" db="EMBL/GenBank/DDBJ databases">
        <title>Complete genome sequence of Streptomyces agglomeratus strain 6-3-2, a novel anti-MRSA actinomycete isolated from Wuli of Tebit, China.</title>
        <authorList>
            <person name="Chen X."/>
        </authorList>
    </citation>
    <scope>NUCLEOTIDE SEQUENCE [LARGE SCALE GENOMIC DNA]</scope>
    <source>
        <strain evidence="7 8">6-3-2</strain>
    </source>
</reference>
<dbReference type="EMBL" id="MEHJ01000001">
    <property type="protein sequence ID" value="OEJ28548.1"/>
    <property type="molecule type" value="Genomic_DNA"/>
</dbReference>
<dbReference type="InterPro" id="IPR009081">
    <property type="entry name" value="PP-bd_ACP"/>
</dbReference>
<feature type="region of interest" description="Disordered" evidence="5">
    <location>
        <begin position="349"/>
        <end position="374"/>
    </location>
</feature>
<dbReference type="FunFam" id="1.10.1200.10:FF:000016">
    <property type="entry name" value="Non-ribosomal peptide synthase"/>
    <property type="match status" value="1"/>
</dbReference>
<dbReference type="Gene3D" id="2.30.38.10">
    <property type="entry name" value="Luciferase, Domain 3"/>
    <property type="match status" value="1"/>
</dbReference>
<evidence type="ECO:0000256" key="4">
    <source>
        <dbReference type="ARBA" id="ARBA00022553"/>
    </source>
</evidence>
<keyword evidence="4" id="KW-0597">Phosphoprotein</keyword>
<proteinExistence type="inferred from homology"/>
<organism evidence="7 8">
    <name type="scientific">Streptomyces agglomeratus</name>
    <dbReference type="NCBI Taxonomy" id="285458"/>
    <lineage>
        <taxon>Bacteria</taxon>
        <taxon>Bacillati</taxon>
        <taxon>Actinomycetota</taxon>
        <taxon>Actinomycetes</taxon>
        <taxon>Kitasatosporales</taxon>
        <taxon>Streptomycetaceae</taxon>
        <taxon>Streptomyces</taxon>
    </lineage>
</organism>
<dbReference type="SUPFAM" id="SSF56801">
    <property type="entry name" value="Acetyl-CoA synthetase-like"/>
    <property type="match status" value="1"/>
</dbReference>
<dbReference type="SMART" id="SM00823">
    <property type="entry name" value="PKS_PP"/>
    <property type="match status" value="1"/>
</dbReference>
<evidence type="ECO:0000256" key="2">
    <source>
        <dbReference type="ARBA" id="ARBA00006432"/>
    </source>
</evidence>
<dbReference type="FunFam" id="2.30.38.10:FF:000001">
    <property type="entry name" value="Non-ribosomal peptide synthetase PvdI"/>
    <property type="match status" value="1"/>
</dbReference>
<dbReference type="GO" id="GO:0072330">
    <property type="term" value="P:monocarboxylic acid biosynthetic process"/>
    <property type="evidence" value="ECO:0007669"/>
    <property type="project" value="UniProtKB-ARBA"/>
</dbReference>
<dbReference type="AlphaFoldDB" id="A0A1E5PG65"/>
<comment type="similarity">
    <text evidence="2">Belongs to the ATP-dependent AMP-binding enzyme family.</text>
</comment>
<dbReference type="GO" id="GO:0017000">
    <property type="term" value="P:antibiotic biosynthetic process"/>
    <property type="evidence" value="ECO:0007669"/>
    <property type="project" value="UniProtKB-ARBA"/>
</dbReference>
<dbReference type="Gene3D" id="3.40.50.980">
    <property type="match status" value="1"/>
</dbReference>
<dbReference type="InterPro" id="IPR025110">
    <property type="entry name" value="AMP-bd_C"/>
</dbReference>
<dbReference type="Gene3D" id="3.30.300.30">
    <property type="match status" value="1"/>
</dbReference>
<dbReference type="GO" id="GO:0031177">
    <property type="term" value="F:phosphopantetheine binding"/>
    <property type="evidence" value="ECO:0007669"/>
    <property type="project" value="InterPro"/>
</dbReference>
<dbReference type="PANTHER" id="PTHR45527:SF1">
    <property type="entry name" value="FATTY ACID SYNTHASE"/>
    <property type="match status" value="1"/>
</dbReference>
<dbReference type="Gene3D" id="3.40.50.1820">
    <property type="entry name" value="alpha/beta hydrolase"/>
    <property type="match status" value="1"/>
</dbReference>
<accession>A0A1E5PG65</accession>
<dbReference type="InterPro" id="IPR000873">
    <property type="entry name" value="AMP-dep_synth/lig_dom"/>
</dbReference>
<feature type="compositionally biased region" description="Basic and acidic residues" evidence="5">
    <location>
        <begin position="365"/>
        <end position="374"/>
    </location>
</feature>
<evidence type="ECO:0000256" key="5">
    <source>
        <dbReference type="SAM" id="MobiDB-lite"/>
    </source>
</evidence>
<sequence>MLQLSSSLFNYLTDEHPDTFTTTHTVHTGGEPASPTHTRRLHERRPDLTIVNGYGPAESMGFTTTYTLDPAAPALPSVPIGGPLANKYAYVLDDHLRPVPPGTTGELYLAGHGIAHGYLTQPTTTATRFIPHPYGPPGTRLYRTGDQAHYDTHGNLHYTGRTDTQIKIRGFRIEPTEIETLLTTHPHLAQATVATHPDHHGIAQLTAYAVPAETGRPSPSEIRLWLRTLLPDHMVPAFVVLLDRLPLTANGKIDKRALPVPHAGPGTGGRAPRTALERTLCDAFTEALGLSSAVSIDDNFFDLGGHSLLAARLTNRLCSALNLSLTLRDVFRHPTPAQLAAHLDAWSARAATTPEPRRARPTLRRRTDQERITS</sequence>
<dbReference type="SUPFAM" id="SSF47336">
    <property type="entry name" value="ACP-like"/>
    <property type="match status" value="1"/>
</dbReference>
<keyword evidence="3" id="KW-0596">Phosphopantetheine</keyword>
<protein>
    <recommendedName>
        <fullName evidence="6">Carrier domain-containing protein</fullName>
    </recommendedName>
</protein>
<dbReference type="GO" id="GO:0005737">
    <property type="term" value="C:cytoplasm"/>
    <property type="evidence" value="ECO:0007669"/>
    <property type="project" value="TreeGrafter"/>
</dbReference>
<dbReference type="Pfam" id="PF13193">
    <property type="entry name" value="AMP-binding_C"/>
    <property type="match status" value="1"/>
</dbReference>
<dbReference type="PROSITE" id="PS50075">
    <property type="entry name" value="CARRIER"/>
    <property type="match status" value="1"/>
</dbReference>
<dbReference type="InterPro" id="IPR006162">
    <property type="entry name" value="Ppantetheine_attach_site"/>
</dbReference>
<dbReference type="InterPro" id="IPR029058">
    <property type="entry name" value="AB_hydrolase_fold"/>
</dbReference>
<keyword evidence="8" id="KW-1185">Reference proteome</keyword>
<gene>
    <name evidence="7" type="ORF">AS594_32795</name>
</gene>
<evidence type="ECO:0000313" key="8">
    <source>
        <dbReference type="Proteomes" id="UP000095759"/>
    </source>
</evidence>
<dbReference type="STRING" id="285458.BGM19_03960"/>
<dbReference type="InterPro" id="IPR020806">
    <property type="entry name" value="PKS_PP-bd"/>
</dbReference>
<comment type="cofactor">
    <cofactor evidence="1">
        <name>pantetheine 4'-phosphate</name>
        <dbReference type="ChEBI" id="CHEBI:47942"/>
    </cofactor>
</comment>
<dbReference type="Pfam" id="PF00550">
    <property type="entry name" value="PP-binding"/>
    <property type="match status" value="1"/>
</dbReference>
<dbReference type="Pfam" id="PF00501">
    <property type="entry name" value="AMP-binding"/>
    <property type="match status" value="1"/>
</dbReference>
<dbReference type="InterPro" id="IPR036736">
    <property type="entry name" value="ACP-like_sf"/>
</dbReference>
<dbReference type="Proteomes" id="UP000095759">
    <property type="component" value="Unassembled WGS sequence"/>
</dbReference>
<evidence type="ECO:0000313" key="7">
    <source>
        <dbReference type="EMBL" id="OEJ28548.1"/>
    </source>
</evidence>
<dbReference type="GO" id="GO:0043041">
    <property type="term" value="P:amino acid activation for nonribosomal peptide biosynthetic process"/>
    <property type="evidence" value="ECO:0007669"/>
    <property type="project" value="TreeGrafter"/>
</dbReference>
<evidence type="ECO:0000256" key="3">
    <source>
        <dbReference type="ARBA" id="ARBA00022450"/>
    </source>
</evidence>
<name>A0A1E5PG65_9ACTN</name>
<evidence type="ECO:0000256" key="1">
    <source>
        <dbReference type="ARBA" id="ARBA00001957"/>
    </source>
</evidence>
<dbReference type="PROSITE" id="PS00012">
    <property type="entry name" value="PHOSPHOPANTETHEINE"/>
    <property type="match status" value="1"/>
</dbReference>